<dbReference type="EMBL" id="MFZG01000009">
    <property type="protein sequence ID" value="OGK17351.1"/>
    <property type="molecule type" value="Genomic_DNA"/>
</dbReference>
<gene>
    <name evidence="1" type="ORF">A2774_04090</name>
</gene>
<comment type="caution">
    <text evidence="1">The sequence shown here is derived from an EMBL/GenBank/DDBJ whole genome shotgun (WGS) entry which is preliminary data.</text>
</comment>
<protein>
    <submittedName>
        <fullName evidence="1">Uncharacterized protein</fullName>
    </submittedName>
</protein>
<proteinExistence type="predicted"/>
<dbReference type="AlphaFoldDB" id="A0A1F7GEH0"/>
<evidence type="ECO:0000313" key="1">
    <source>
        <dbReference type="EMBL" id="OGK17351.1"/>
    </source>
</evidence>
<accession>A0A1F7GEH0</accession>
<reference evidence="1 2" key="1">
    <citation type="journal article" date="2016" name="Nat. Commun.">
        <title>Thousands of microbial genomes shed light on interconnected biogeochemical processes in an aquifer system.</title>
        <authorList>
            <person name="Anantharaman K."/>
            <person name="Brown C.T."/>
            <person name="Hug L.A."/>
            <person name="Sharon I."/>
            <person name="Castelle C.J."/>
            <person name="Probst A.J."/>
            <person name="Thomas B.C."/>
            <person name="Singh A."/>
            <person name="Wilkins M.J."/>
            <person name="Karaoz U."/>
            <person name="Brodie E.L."/>
            <person name="Williams K.H."/>
            <person name="Hubbard S.S."/>
            <person name="Banfield J.F."/>
        </authorList>
    </citation>
    <scope>NUCLEOTIDE SEQUENCE [LARGE SCALE GENOMIC DNA]</scope>
</reference>
<dbReference type="Proteomes" id="UP000177208">
    <property type="component" value="Unassembled WGS sequence"/>
</dbReference>
<evidence type="ECO:0000313" key="2">
    <source>
        <dbReference type="Proteomes" id="UP000177208"/>
    </source>
</evidence>
<sequence>MKLAEAINNLPEKEDLKFLGTLMPPMIYIWNVDGFGNPFHNKVAIKLDLLVDENTLKIGVFAGILFIQKRDLKLIGGSLSFPKAMPNETQFDTMINGEITIL</sequence>
<name>A0A1F7GEH0_9BACT</name>
<organism evidence="1 2">
    <name type="scientific">Candidatus Roizmanbacteria bacterium RIFCSPHIGHO2_01_FULL_39_12c</name>
    <dbReference type="NCBI Taxonomy" id="1802031"/>
    <lineage>
        <taxon>Bacteria</taxon>
        <taxon>Candidatus Roizmaniibacteriota</taxon>
    </lineage>
</organism>